<name>A0A7W8DPT5_9BACT</name>
<dbReference type="PANTHER" id="PTHR24567:SF26">
    <property type="entry name" value="REGULATORY PROTEIN YEIL"/>
    <property type="match status" value="1"/>
</dbReference>
<evidence type="ECO:0000256" key="2">
    <source>
        <dbReference type="SAM" id="MobiDB-lite"/>
    </source>
</evidence>
<dbReference type="Pfam" id="PF00027">
    <property type="entry name" value="cNMP_binding"/>
    <property type="match status" value="1"/>
</dbReference>
<evidence type="ECO:0000259" key="3">
    <source>
        <dbReference type="PROSITE" id="PS50042"/>
    </source>
</evidence>
<keyword evidence="5" id="KW-1185">Reference proteome</keyword>
<dbReference type="PRINTS" id="PR00103">
    <property type="entry name" value="CAMPKINASE"/>
</dbReference>
<dbReference type="InterPro" id="IPR018490">
    <property type="entry name" value="cNMP-bd_dom_sf"/>
</dbReference>
<dbReference type="AlphaFoldDB" id="A0A7W8DPT5"/>
<dbReference type="InterPro" id="IPR000595">
    <property type="entry name" value="cNMP-bd_dom"/>
</dbReference>
<dbReference type="Proteomes" id="UP000534294">
    <property type="component" value="Unassembled WGS sequence"/>
</dbReference>
<dbReference type="SUPFAM" id="SSF51206">
    <property type="entry name" value="cAMP-binding domain-like"/>
    <property type="match status" value="1"/>
</dbReference>
<dbReference type="InterPro" id="IPR050397">
    <property type="entry name" value="Env_Response_Regulators"/>
</dbReference>
<feature type="region of interest" description="Disordered" evidence="2">
    <location>
        <begin position="185"/>
        <end position="221"/>
    </location>
</feature>
<sequence>MKEYAYIHEEGQLPAPLSSVPFLNSFTEDQLDEVLNSSSLLQCDAGDIIIREGTIDSRIYILLNGELEVKVAGKKVASIARVGDVFGELALVNQDKRAASVIAGSRALCLAVDQKFLQDIHPREEDPAFHAALFEFVARLVAKKLDATSRRLAELEKELRALKGEPAPEAPQVTLAETLPPVQVKATPKTAAKPAAKPTAKAAKSRAKAPPAKKKKALARH</sequence>
<feature type="compositionally biased region" description="Low complexity" evidence="2">
    <location>
        <begin position="185"/>
        <end position="202"/>
    </location>
</feature>
<dbReference type="PANTHER" id="PTHR24567">
    <property type="entry name" value="CRP FAMILY TRANSCRIPTIONAL REGULATORY PROTEIN"/>
    <property type="match status" value="1"/>
</dbReference>
<dbReference type="InterPro" id="IPR014710">
    <property type="entry name" value="RmlC-like_jellyroll"/>
</dbReference>
<dbReference type="SMART" id="SM00100">
    <property type="entry name" value="cNMP"/>
    <property type="match status" value="1"/>
</dbReference>
<feature type="compositionally biased region" description="Basic residues" evidence="2">
    <location>
        <begin position="203"/>
        <end position="221"/>
    </location>
</feature>
<dbReference type="GO" id="GO:0003700">
    <property type="term" value="F:DNA-binding transcription factor activity"/>
    <property type="evidence" value="ECO:0007669"/>
    <property type="project" value="TreeGrafter"/>
</dbReference>
<dbReference type="RefSeq" id="WP_184207740.1">
    <property type="nucleotide sequence ID" value="NZ_JACHIF010000003.1"/>
</dbReference>
<keyword evidence="1" id="KW-0175">Coiled coil</keyword>
<dbReference type="GO" id="GO:0005829">
    <property type="term" value="C:cytosol"/>
    <property type="evidence" value="ECO:0007669"/>
    <property type="project" value="TreeGrafter"/>
</dbReference>
<comment type="caution">
    <text evidence="4">The sequence shown here is derived from an EMBL/GenBank/DDBJ whole genome shotgun (WGS) entry which is preliminary data.</text>
</comment>
<reference evidence="4 5" key="1">
    <citation type="submission" date="2020-08" db="EMBL/GenBank/DDBJ databases">
        <title>Genomic Encyclopedia of Type Strains, Phase IV (KMG-IV): sequencing the most valuable type-strain genomes for metagenomic binning, comparative biology and taxonomic classification.</title>
        <authorList>
            <person name="Goeker M."/>
        </authorList>
    </citation>
    <scope>NUCLEOTIDE SEQUENCE [LARGE SCALE GENOMIC DNA]</scope>
    <source>
        <strain evidence="4 5">DSM 12251</strain>
    </source>
</reference>
<evidence type="ECO:0000313" key="4">
    <source>
        <dbReference type="EMBL" id="MBB5037652.1"/>
    </source>
</evidence>
<dbReference type="InterPro" id="IPR018488">
    <property type="entry name" value="cNMP-bd_CS"/>
</dbReference>
<dbReference type="PROSITE" id="PS50042">
    <property type="entry name" value="CNMP_BINDING_3"/>
    <property type="match status" value="1"/>
</dbReference>
<dbReference type="PROSITE" id="PS00889">
    <property type="entry name" value="CNMP_BINDING_2"/>
    <property type="match status" value="1"/>
</dbReference>
<dbReference type="EMBL" id="JACHIF010000003">
    <property type="protein sequence ID" value="MBB5037652.1"/>
    <property type="molecule type" value="Genomic_DNA"/>
</dbReference>
<evidence type="ECO:0000256" key="1">
    <source>
        <dbReference type="SAM" id="Coils"/>
    </source>
</evidence>
<proteinExistence type="predicted"/>
<dbReference type="Gene3D" id="2.60.120.10">
    <property type="entry name" value="Jelly Rolls"/>
    <property type="match status" value="1"/>
</dbReference>
<protein>
    <submittedName>
        <fullName evidence="4">CRP-like cAMP-binding protein</fullName>
    </submittedName>
</protein>
<gene>
    <name evidence="4" type="ORF">HNQ64_001901</name>
</gene>
<evidence type="ECO:0000313" key="5">
    <source>
        <dbReference type="Proteomes" id="UP000534294"/>
    </source>
</evidence>
<organism evidence="4 5">
    <name type="scientific">Prosthecobacter dejongeii</name>
    <dbReference type="NCBI Taxonomy" id="48465"/>
    <lineage>
        <taxon>Bacteria</taxon>
        <taxon>Pseudomonadati</taxon>
        <taxon>Verrucomicrobiota</taxon>
        <taxon>Verrucomicrobiia</taxon>
        <taxon>Verrucomicrobiales</taxon>
        <taxon>Verrucomicrobiaceae</taxon>
        <taxon>Prosthecobacter</taxon>
    </lineage>
</organism>
<dbReference type="CDD" id="cd00038">
    <property type="entry name" value="CAP_ED"/>
    <property type="match status" value="1"/>
</dbReference>
<accession>A0A7W8DPT5</accession>
<feature type="domain" description="Cyclic nucleotide-binding" evidence="3">
    <location>
        <begin position="22"/>
        <end position="120"/>
    </location>
</feature>
<feature type="coiled-coil region" evidence="1">
    <location>
        <begin position="138"/>
        <end position="165"/>
    </location>
</feature>